<feature type="domain" description="Luciferase-like" evidence="2">
    <location>
        <begin position="7"/>
        <end position="202"/>
    </location>
</feature>
<name>A0A7X7LXT6_9RHOO</name>
<accession>A0A7X7LXT6</accession>
<dbReference type="PANTHER" id="PTHR30137:SF6">
    <property type="entry name" value="LUCIFERASE-LIKE MONOOXYGENASE"/>
    <property type="match status" value="1"/>
</dbReference>
<dbReference type="EMBL" id="JAAYYV010000289">
    <property type="protein sequence ID" value="NLF54861.1"/>
    <property type="molecule type" value="Genomic_DNA"/>
</dbReference>
<dbReference type="SUPFAM" id="SSF51679">
    <property type="entry name" value="Bacterial luciferase-like"/>
    <property type="match status" value="1"/>
</dbReference>
<dbReference type="AlphaFoldDB" id="A0A7X7LXT6"/>
<dbReference type="InterPro" id="IPR011251">
    <property type="entry name" value="Luciferase-like_dom"/>
</dbReference>
<dbReference type="Pfam" id="PF00296">
    <property type="entry name" value="Bac_luciferase"/>
    <property type="match status" value="1"/>
</dbReference>
<dbReference type="GO" id="GO:0016705">
    <property type="term" value="F:oxidoreductase activity, acting on paired donors, with incorporation or reduction of molecular oxygen"/>
    <property type="evidence" value="ECO:0007669"/>
    <property type="project" value="InterPro"/>
</dbReference>
<dbReference type="Gene3D" id="3.20.20.30">
    <property type="entry name" value="Luciferase-like domain"/>
    <property type="match status" value="1"/>
</dbReference>
<dbReference type="InterPro" id="IPR019949">
    <property type="entry name" value="CmoO-like"/>
</dbReference>
<evidence type="ECO:0000259" key="2">
    <source>
        <dbReference type="Pfam" id="PF00296"/>
    </source>
</evidence>
<comment type="similarity">
    <text evidence="1">To bacterial alkanal monooxygenase alpha and beta chains.</text>
</comment>
<dbReference type="InterPro" id="IPR036661">
    <property type="entry name" value="Luciferase-like_sf"/>
</dbReference>
<evidence type="ECO:0000313" key="4">
    <source>
        <dbReference type="Proteomes" id="UP000536534"/>
    </source>
</evidence>
<organism evidence="3 4">
    <name type="scientific">Thauera phenolivorans</name>
    <dbReference type="NCBI Taxonomy" id="1792543"/>
    <lineage>
        <taxon>Bacteria</taxon>
        <taxon>Pseudomonadati</taxon>
        <taxon>Pseudomonadota</taxon>
        <taxon>Betaproteobacteria</taxon>
        <taxon>Rhodocyclales</taxon>
        <taxon>Zoogloeaceae</taxon>
        <taxon>Thauera</taxon>
    </lineage>
</organism>
<dbReference type="CDD" id="cd00347">
    <property type="entry name" value="Flavin_utilizing_monoxygenases"/>
    <property type="match status" value="1"/>
</dbReference>
<evidence type="ECO:0000256" key="1">
    <source>
        <dbReference type="ARBA" id="ARBA00007789"/>
    </source>
</evidence>
<reference evidence="3 4" key="1">
    <citation type="journal article" date="2020" name="Biotechnol. Biofuels">
        <title>New insights from the biogas microbiome by comprehensive genome-resolved metagenomics of nearly 1600 species originating from multiple anaerobic digesters.</title>
        <authorList>
            <person name="Campanaro S."/>
            <person name="Treu L."/>
            <person name="Rodriguez-R L.M."/>
            <person name="Kovalovszki A."/>
            <person name="Ziels R.M."/>
            <person name="Maus I."/>
            <person name="Zhu X."/>
            <person name="Kougias P.G."/>
            <person name="Basile A."/>
            <person name="Luo G."/>
            <person name="Schluter A."/>
            <person name="Konstantinidis K.T."/>
            <person name="Angelidaki I."/>
        </authorList>
    </citation>
    <scope>NUCLEOTIDE SEQUENCE [LARGE SCALE GENOMIC DNA]</scope>
    <source>
        <strain evidence="3">AS06rmzACSIP_256</strain>
    </source>
</reference>
<evidence type="ECO:0000313" key="3">
    <source>
        <dbReference type="EMBL" id="NLF54861.1"/>
    </source>
</evidence>
<feature type="non-terminal residue" evidence="3">
    <location>
        <position position="202"/>
    </location>
</feature>
<proteinExistence type="predicted"/>
<dbReference type="NCBIfam" id="TIGR03558">
    <property type="entry name" value="oxido_grp_1"/>
    <property type="match status" value="1"/>
</dbReference>
<dbReference type="PANTHER" id="PTHR30137">
    <property type="entry name" value="LUCIFERASE-LIKE MONOOXYGENASE"/>
    <property type="match status" value="1"/>
</dbReference>
<protein>
    <submittedName>
        <fullName evidence="3">LLM class flavin-dependent oxidoreductase</fullName>
    </submittedName>
</protein>
<dbReference type="InterPro" id="IPR050766">
    <property type="entry name" value="Bact_Lucif_Oxidored"/>
</dbReference>
<sequence>MIPLSILDLSPITVGSTPAESLAHSRDLAQHADRWGYNRYWLAEHHNMTGIASAATSVVICHIAGATERIRVGAGGIMLPNHAPLVIAEQFGTLESLFPGRIDLGLGRAPGTDQRAAHALRRHLAGSDESFPHDVLELQHYFKPAEPDQAVRAVPGAGLEVPLWLLGSSTYSAELAAHLGLPFAFASHFAPRMLMRAIDVYR</sequence>
<dbReference type="Proteomes" id="UP000536534">
    <property type="component" value="Unassembled WGS sequence"/>
</dbReference>
<gene>
    <name evidence="3" type="ORF">GX576_10805</name>
</gene>
<comment type="caution">
    <text evidence="3">The sequence shown here is derived from an EMBL/GenBank/DDBJ whole genome shotgun (WGS) entry which is preliminary data.</text>
</comment>
<dbReference type="GO" id="GO:0005829">
    <property type="term" value="C:cytosol"/>
    <property type="evidence" value="ECO:0007669"/>
    <property type="project" value="TreeGrafter"/>
</dbReference>